<dbReference type="KEGG" id="hgl:101714714"/>
<keyword evidence="2" id="KW-1015">Disulfide bond</keyword>
<evidence type="ECO:0000313" key="7">
    <source>
        <dbReference type="RefSeq" id="XP_004865450.2"/>
    </source>
</evidence>
<sequence length="142" mass="15810">MNPWLLTCLVASFVGAWVPAVHTQGVVEDCCLAYHPHLRLPVLLRTRNFWWQEVSGSCNLPAVIFYFPQLGRTVCGNPQDRVVRKAMKILSARRQSRPRVSNNIALQGLLARANKVNSGTPKMPLNKSKHHMGNGKKNAGAQ</sequence>
<organism evidence="6 7">
    <name type="scientific">Heterocephalus glaber</name>
    <name type="common">Naked mole rat</name>
    <dbReference type="NCBI Taxonomy" id="10181"/>
    <lineage>
        <taxon>Eukaryota</taxon>
        <taxon>Metazoa</taxon>
        <taxon>Chordata</taxon>
        <taxon>Craniata</taxon>
        <taxon>Vertebrata</taxon>
        <taxon>Euteleostomi</taxon>
        <taxon>Mammalia</taxon>
        <taxon>Eutheria</taxon>
        <taxon>Euarchontoglires</taxon>
        <taxon>Glires</taxon>
        <taxon>Rodentia</taxon>
        <taxon>Hystricomorpha</taxon>
        <taxon>Bathyergidae</taxon>
        <taxon>Heterocephalus</taxon>
    </lineage>
</organism>
<keyword evidence="1" id="KW-0202">Cytokine</keyword>
<proteinExistence type="predicted"/>
<keyword evidence="4" id="KW-0732">Signal</keyword>
<dbReference type="InterPro" id="IPR036048">
    <property type="entry name" value="Interleukin_8-like_sf"/>
</dbReference>
<protein>
    <submittedName>
        <fullName evidence="7">C-C motif chemokine 25</fullName>
    </submittedName>
</protein>
<reference evidence="7" key="1">
    <citation type="submission" date="2025-08" db="UniProtKB">
        <authorList>
            <consortium name="RefSeq"/>
        </authorList>
    </citation>
    <scope>IDENTIFICATION</scope>
</reference>
<feature type="region of interest" description="Disordered" evidence="3">
    <location>
        <begin position="116"/>
        <end position="142"/>
    </location>
</feature>
<dbReference type="GeneID" id="101714714"/>
<dbReference type="SUPFAM" id="SSF54117">
    <property type="entry name" value="Interleukin 8-like chemokines"/>
    <property type="match status" value="1"/>
</dbReference>
<evidence type="ECO:0000313" key="6">
    <source>
        <dbReference type="Proteomes" id="UP000694906"/>
    </source>
</evidence>
<feature type="chain" id="PRO_5043915367" evidence="4">
    <location>
        <begin position="24"/>
        <end position="142"/>
    </location>
</feature>
<evidence type="ECO:0000256" key="3">
    <source>
        <dbReference type="SAM" id="MobiDB-lite"/>
    </source>
</evidence>
<evidence type="ECO:0000256" key="4">
    <source>
        <dbReference type="SAM" id="SignalP"/>
    </source>
</evidence>
<dbReference type="GO" id="GO:0008009">
    <property type="term" value="F:chemokine activity"/>
    <property type="evidence" value="ECO:0007669"/>
    <property type="project" value="InterPro"/>
</dbReference>
<evidence type="ECO:0000256" key="2">
    <source>
        <dbReference type="ARBA" id="ARBA00023157"/>
    </source>
</evidence>
<keyword evidence="6" id="KW-1185">Reference proteome</keyword>
<accession>A0AAX6Q1J8</accession>
<dbReference type="Pfam" id="PF00048">
    <property type="entry name" value="IL8"/>
    <property type="match status" value="1"/>
</dbReference>
<evidence type="ECO:0000259" key="5">
    <source>
        <dbReference type="SMART" id="SM00199"/>
    </source>
</evidence>
<dbReference type="SMART" id="SM00199">
    <property type="entry name" value="SCY"/>
    <property type="match status" value="1"/>
</dbReference>
<dbReference type="InterPro" id="IPR001811">
    <property type="entry name" value="Chemokine_IL8-like_dom"/>
</dbReference>
<dbReference type="AlphaFoldDB" id="A0AAX6Q1J8"/>
<dbReference type="GO" id="GO:0006955">
    <property type="term" value="P:immune response"/>
    <property type="evidence" value="ECO:0007669"/>
    <property type="project" value="InterPro"/>
</dbReference>
<name>A0AAX6Q1J8_HETGA</name>
<dbReference type="GO" id="GO:0005615">
    <property type="term" value="C:extracellular space"/>
    <property type="evidence" value="ECO:0007669"/>
    <property type="project" value="UniProtKB-KW"/>
</dbReference>
<dbReference type="Gene3D" id="2.40.50.40">
    <property type="match status" value="1"/>
</dbReference>
<gene>
    <name evidence="7" type="primary">Ccl25</name>
</gene>
<dbReference type="CTD" id="6370"/>
<dbReference type="RefSeq" id="XP_004865450.2">
    <property type="nucleotide sequence ID" value="XM_004865393.2"/>
</dbReference>
<feature type="signal peptide" evidence="4">
    <location>
        <begin position="1"/>
        <end position="23"/>
    </location>
</feature>
<feature type="domain" description="Chemokine interleukin-8-like" evidence="5">
    <location>
        <begin position="27"/>
        <end position="90"/>
    </location>
</feature>
<evidence type="ECO:0000256" key="1">
    <source>
        <dbReference type="ARBA" id="ARBA00022514"/>
    </source>
</evidence>
<dbReference type="Proteomes" id="UP000694906">
    <property type="component" value="Unplaced"/>
</dbReference>